<evidence type="ECO:0000256" key="4">
    <source>
        <dbReference type="ARBA" id="ARBA00023004"/>
    </source>
</evidence>
<evidence type="ECO:0000259" key="7">
    <source>
        <dbReference type="PROSITE" id="PS50905"/>
    </source>
</evidence>
<dbReference type="GO" id="GO:0008198">
    <property type="term" value="F:ferrous iron binding"/>
    <property type="evidence" value="ECO:0007669"/>
    <property type="project" value="TreeGrafter"/>
</dbReference>
<dbReference type="PANTHER" id="PTHR11431">
    <property type="entry name" value="FERRITIN"/>
    <property type="match status" value="1"/>
</dbReference>
<keyword evidence="6" id="KW-0560">Oxidoreductase</keyword>
<dbReference type="Gene3D" id="1.20.1260.10">
    <property type="match status" value="1"/>
</dbReference>
<sequence>MHRAYSSKVEAKINRQISRELNVSQYYLFVSMHFDRPDVNVPHFARWFRMLSDEKRERACKLMQFQNIYGARIRLTRTRSLHSFITKIGRQSALEIFQIASDMEEFEDIVFGVLRESLEGTRCILHHFNFEFSSTKKKELIDEINKIIANLKESIQG</sequence>
<keyword evidence="4 5" id="KW-0408">Iron</keyword>
<keyword evidence="9" id="KW-1185">Reference proteome</keyword>
<comment type="function">
    <text evidence="6">Stores iron in a soluble, non-toxic, readily available form. Important for iron homeostasis. Iron is taken up in the ferrous form and deposited as ferric hydroxides after oxidation.</text>
</comment>
<evidence type="ECO:0000256" key="5">
    <source>
        <dbReference type="PIRSR" id="PIRSR601519-1"/>
    </source>
</evidence>
<protein>
    <recommendedName>
        <fullName evidence="6">Ferritin</fullName>
        <ecNumber evidence="6">1.16.3.1</ecNumber>
    </recommendedName>
</protein>
<dbReference type="PANTHER" id="PTHR11431:SF75">
    <property type="entry name" value="FERRITIN"/>
    <property type="match status" value="1"/>
</dbReference>
<feature type="binding site" evidence="5">
    <location>
        <position position="104"/>
    </location>
    <ligand>
        <name>Fe cation</name>
        <dbReference type="ChEBI" id="CHEBI:24875"/>
        <label>1</label>
    </ligand>
</feature>
<dbReference type="InterPro" id="IPR009040">
    <property type="entry name" value="Ferritin-like_diiron"/>
</dbReference>
<dbReference type="Pfam" id="PF00210">
    <property type="entry name" value="Ferritin"/>
    <property type="match status" value="1"/>
</dbReference>
<feature type="binding site" evidence="5">
    <location>
        <position position="20"/>
    </location>
    <ligand>
        <name>Fe cation</name>
        <dbReference type="ChEBI" id="CHEBI:24875"/>
        <label>1</label>
    </ligand>
</feature>
<dbReference type="AlphaFoldDB" id="A0AAN8GDS4"/>
<dbReference type="GO" id="GO:0008199">
    <property type="term" value="F:ferric iron binding"/>
    <property type="evidence" value="ECO:0007669"/>
    <property type="project" value="InterPro"/>
</dbReference>
<comment type="similarity">
    <text evidence="1 6">Belongs to the ferritin family.</text>
</comment>
<dbReference type="EC" id="1.16.3.1" evidence="6"/>
<dbReference type="GO" id="GO:0005737">
    <property type="term" value="C:cytoplasm"/>
    <property type="evidence" value="ECO:0007669"/>
    <property type="project" value="TreeGrafter"/>
</dbReference>
<evidence type="ECO:0000256" key="3">
    <source>
        <dbReference type="ARBA" id="ARBA00022723"/>
    </source>
</evidence>
<reference evidence="8 9" key="1">
    <citation type="submission" date="2019-10" db="EMBL/GenBank/DDBJ databases">
        <title>Assembly and Annotation for the nematode Trichostrongylus colubriformis.</title>
        <authorList>
            <person name="Martin J."/>
        </authorList>
    </citation>
    <scope>NUCLEOTIDE SEQUENCE [LARGE SCALE GENOMIC DNA]</scope>
    <source>
        <strain evidence="8">G859</strain>
        <tissue evidence="8">Whole worm</tissue>
    </source>
</reference>
<evidence type="ECO:0000313" key="9">
    <source>
        <dbReference type="Proteomes" id="UP001331761"/>
    </source>
</evidence>
<feature type="domain" description="Ferritin-like diiron" evidence="7">
    <location>
        <begin position="3"/>
        <end position="155"/>
    </location>
</feature>
<dbReference type="InterPro" id="IPR008331">
    <property type="entry name" value="Ferritin_DPS_dom"/>
</dbReference>
<keyword evidence="2 6" id="KW-0409">Iron storage</keyword>
<dbReference type="GO" id="GO:0006879">
    <property type="term" value="P:intracellular iron ion homeostasis"/>
    <property type="evidence" value="ECO:0007669"/>
    <property type="project" value="UniProtKB-KW"/>
</dbReference>
<dbReference type="PROSITE" id="PS50905">
    <property type="entry name" value="FERRITIN_LIKE"/>
    <property type="match status" value="1"/>
</dbReference>
<comment type="catalytic activity">
    <reaction evidence="6">
        <text>4 Fe(2+) + O2 + 4 H(+) = 4 Fe(3+) + 2 H2O</text>
        <dbReference type="Rhea" id="RHEA:11148"/>
        <dbReference type="ChEBI" id="CHEBI:15377"/>
        <dbReference type="ChEBI" id="CHEBI:15378"/>
        <dbReference type="ChEBI" id="CHEBI:15379"/>
        <dbReference type="ChEBI" id="CHEBI:29033"/>
        <dbReference type="ChEBI" id="CHEBI:29034"/>
        <dbReference type="EC" id="1.16.3.1"/>
    </reaction>
</comment>
<evidence type="ECO:0000256" key="6">
    <source>
        <dbReference type="RuleBase" id="RU361145"/>
    </source>
</evidence>
<comment type="caution">
    <text evidence="8">The sequence shown here is derived from an EMBL/GenBank/DDBJ whole genome shotgun (WGS) entry which is preliminary data.</text>
</comment>
<dbReference type="InterPro" id="IPR001519">
    <property type="entry name" value="Ferritin"/>
</dbReference>
<accession>A0AAN8GDS4</accession>
<gene>
    <name evidence="8" type="ORF">GCK32_006571</name>
</gene>
<dbReference type="SUPFAM" id="SSF47240">
    <property type="entry name" value="Ferritin-like"/>
    <property type="match status" value="1"/>
</dbReference>
<dbReference type="InterPro" id="IPR012347">
    <property type="entry name" value="Ferritin-like"/>
</dbReference>
<dbReference type="GO" id="GO:0006826">
    <property type="term" value="P:iron ion transport"/>
    <property type="evidence" value="ECO:0007669"/>
    <property type="project" value="InterPro"/>
</dbReference>
<evidence type="ECO:0000256" key="1">
    <source>
        <dbReference type="ARBA" id="ARBA00007513"/>
    </source>
</evidence>
<dbReference type="Proteomes" id="UP001331761">
    <property type="component" value="Unassembled WGS sequence"/>
</dbReference>
<keyword evidence="3 5" id="KW-0479">Metal-binding</keyword>
<name>A0AAN8GDS4_TRICO</name>
<dbReference type="EMBL" id="WIXE01003491">
    <property type="protein sequence ID" value="KAK5983903.1"/>
    <property type="molecule type" value="Genomic_DNA"/>
</dbReference>
<dbReference type="GO" id="GO:0004322">
    <property type="term" value="F:ferroxidase activity"/>
    <property type="evidence" value="ECO:0007669"/>
    <property type="project" value="UniProtKB-EC"/>
</dbReference>
<dbReference type="InterPro" id="IPR009078">
    <property type="entry name" value="Ferritin-like_SF"/>
</dbReference>
<evidence type="ECO:0000313" key="8">
    <source>
        <dbReference type="EMBL" id="KAK5983903.1"/>
    </source>
</evidence>
<proteinExistence type="inferred from homology"/>
<evidence type="ECO:0000256" key="2">
    <source>
        <dbReference type="ARBA" id="ARBA00022434"/>
    </source>
</evidence>
<organism evidence="8 9">
    <name type="scientific">Trichostrongylus colubriformis</name>
    <name type="common">Black scour worm</name>
    <dbReference type="NCBI Taxonomy" id="6319"/>
    <lineage>
        <taxon>Eukaryota</taxon>
        <taxon>Metazoa</taxon>
        <taxon>Ecdysozoa</taxon>
        <taxon>Nematoda</taxon>
        <taxon>Chromadorea</taxon>
        <taxon>Rhabditida</taxon>
        <taxon>Rhabditina</taxon>
        <taxon>Rhabditomorpha</taxon>
        <taxon>Strongyloidea</taxon>
        <taxon>Trichostrongylidae</taxon>
        <taxon>Trichostrongylus</taxon>
    </lineage>
</organism>